<dbReference type="KEGG" id="fsm:CCS41_15085"/>
<dbReference type="InterPro" id="IPR053782">
    <property type="entry name" value="TraW-like"/>
</dbReference>
<evidence type="ECO:0000313" key="2">
    <source>
        <dbReference type="EMBL" id="AWK15745.1"/>
    </source>
</evidence>
<geneLocation type="plasmid" evidence="3">
    <name>p5d_fsymbiotica-3</name>
</geneLocation>
<dbReference type="EMBL" id="CP021660">
    <property type="protein sequence ID" value="AWK15581.1"/>
    <property type="molecule type" value="Genomic_DNA"/>
</dbReference>
<dbReference type="KEGG" id="fsm:CCS41_13700"/>
<name>A0A2U8I8U4_9GAMM</name>
<sequence length="379" mass="40615">MPVEVTQSLPVTSQVVPALTAINATLAQIAATEFQIGSAINQNSDKLAAMLEETAKTQRDYDTFARKTERLETARRSYTVPDSLCSESTSGMVAQVAASSTAMQSRLVGGSGIANKNIQTAITTSAEPLDQEQFRAAAIHADYCSAAEHAVYGGTPLCPKIADLPGGDNELRSVLSGAGKSGNPPVLTFTQAQTDAAMMYLKNTTQRSAGDQLKKGEAKTATGQQYAGLLNQHQAIQSAAAHPQLAMIAASQASPQTTAVLKEALQTPSAAAYFAQHASPEAKRTAALSERELEFFEVGRRYANTDYLTDLQAMEGDNLLREAIRIQNLQNWLLFGIKQQLQESNIINGQQLGLSADQEFRPLLQQKRQQISAGVSRNG</sequence>
<gene>
    <name evidence="1" type="ORF">CCS41_13700</name>
    <name evidence="2" type="ORF">CCS41_15085</name>
</gene>
<geneLocation type="plasmid" evidence="2">
    <name>p5D_Fsymbiotica-3</name>
</geneLocation>
<dbReference type="OrthoDB" id="8677989at2"/>
<evidence type="ECO:0000313" key="3">
    <source>
        <dbReference type="Proteomes" id="UP000261875"/>
    </source>
</evidence>
<dbReference type="EMBL" id="CP021662">
    <property type="protein sequence ID" value="AWK15745.1"/>
    <property type="molecule type" value="Genomic_DNA"/>
</dbReference>
<organism evidence="1 3">
    <name type="scientific">Candidatus Fukatsuia symbiotica</name>
    <dbReference type="NCBI Taxonomy" id="1878942"/>
    <lineage>
        <taxon>Bacteria</taxon>
        <taxon>Pseudomonadati</taxon>
        <taxon>Pseudomonadota</taxon>
        <taxon>Gammaproteobacteria</taxon>
        <taxon>Enterobacterales</taxon>
        <taxon>Yersiniaceae</taxon>
        <taxon>Candidatus Fukatsuia</taxon>
    </lineage>
</organism>
<dbReference type="Proteomes" id="UP000261875">
    <property type="component" value="Plasmid p5D_Fsymbiotica-1"/>
</dbReference>
<dbReference type="NCBIfam" id="NF033888">
    <property type="entry name" value="conj_TraW"/>
    <property type="match status" value="1"/>
</dbReference>
<geneLocation type="plasmid" evidence="3">
    <name>p5d_fsymbiotica-1</name>
</geneLocation>
<evidence type="ECO:0000313" key="1">
    <source>
        <dbReference type="EMBL" id="AWK15581.1"/>
    </source>
</evidence>
<dbReference type="AlphaFoldDB" id="A0A2U8I8U4"/>
<proteinExistence type="predicted"/>
<keyword evidence="1" id="KW-0614">Plasmid</keyword>
<accession>A0A2U8I8U4</accession>
<dbReference type="Proteomes" id="UP000261875">
    <property type="component" value="Plasmid p5D_Fsymbiotica-3"/>
</dbReference>
<keyword evidence="3" id="KW-1185">Reference proteome</keyword>
<protein>
    <submittedName>
        <fullName evidence="1">Conjugal transfer protein</fullName>
    </submittedName>
</protein>
<geneLocation type="plasmid" evidence="1">
    <name>p5D_Fsymbiotica-1</name>
</geneLocation>
<reference evidence="1 3" key="1">
    <citation type="submission" date="2017-05" db="EMBL/GenBank/DDBJ databases">
        <title>Genome sequence of Candidatus Fukatsuia symbiotica and Candidatus Hamiltonella defensa from Acyrthosiphon pisum strain 5D.</title>
        <authorList>
            <person name="Patel V.A."/>
            <person name="Chevignon G."/>
            <person name="Russell J.A."/>
            <person name="Oliver K.M."/>
        </authorList>
    </citation>
    <scope>NUCLEOTIDE SEQUENCE [LARGE SCALE GENOMIC DNA]</scope>
    <source>
        <strain evidence="1 3">5D</strain>
        <plasmid evidence="1">p5D_Fsymbiotica-1</plasmid>
        <plasmid evidence="3">p5d_fsymbiotica-1</plasmid>
        <plasmid evidence="3">p5d_fsymbiotica-3</plasmid>
        <plasmid evidence="2">p5D_Fsymbiotica-3</plasmid>
    </source>
</reference>